<organism evidence="3 4">
    <name type="scientific">Echria macrotheca</name>
    <dbReference type="NCBI Taxonomy" id="438768"/>
    <lineage>
        <taxon>Eukaryota</taxon>
        <taxon>Fungi</taxon>
        <taxon>Dikarya</taxon>
        <taxon>Ascomycota</taxon>
        <taxon>Pezizomycotina</taxon>
        <taxon>Sordariomycetes</taxon>
        <taxon>Sordariomycetidae</taxon>
        <taxon>Sordariales</taxon>
        <taxon>Schizotheciaceae</taxon>
        <taxon>Echria</taxon>
    </lineage>
</organism>
<feature type="compositionally biased region" description="Basic and acidic residues" evidence="1">
    <location>
        <begin position="241"/>
        <end position="251"/>
    </location>
</feature>
<dbReference type="Pfam" id="PF13259">
    <property type="entry name" value="clamp_Gag1-like"/>
    <property type="match status" value="1"/>
</dbReference>
<feature type="region of interest" description="Disordered" evidence="1">
    <location>
        <begin position="505"/>
        <end position="596"/>
    </location>
</feature>
<proteinExistence type="predicted"/>
<dbReference type="Proteomes" id="UP001239445">
    <property type="component" value="Unassembled WGS sequence"/>
</dbReference>
<feature type="region of interest" description="Disordered" evidence="1">
    <location>
        <begin position="344"/>
        <end position="400"/>
    </location>
</feature>
<protein>
    <recommendedName>
        <fullName evidence="2">Gag1-like clamp domain-containing protein</fullName>
    </recommendedName>
</protein>
<dbReference type="InterPro" id="IPR025124">
    <property type="entry name" value="Gag1-like_clamp"/>
</dbReference>
<dbReference type="InterPro" id="IPR053274">
    <property type="entry name" value="Fluconazole_resistance"/>
</dbReference>
<dbReference type="AlphaFoldDB" id="A0AAJ0BA80"/>
<reference evidence="3" key="1">
    <citation type="submission" date="2023-06" db="EMBL/GenBank/DDBJ databases">
        <title>Genome-scale phylogeny and comparative genomics of the fungal order Sordariales.</title>
        <authorList>
            <consortium name="Lawrence Berkeley National Laboratory"/>
            <person name="Hensen N."/>
            <person name="Bonometti L."/>
            <person name="Westerberg I."/>
            <person name="Brannstrom I.O."/>
            <person name="Guillou S."/>
            <person name="Cros-Aarteil S."/>
            <person name="Calhoun S."/>
            <person name="Haridas S."/>
            <person name="Kuo A."/>
            <person name="Mondo S."/>
            <person name="Pangilinan J."/>
            <person name="Riley R."/>
            <person name="Labutti K."/>
            <person name="Andreopoulos B."/>
            <person name="Lipzen A."/>
            <person name="Chen C."/>
            <person name="Yanf M."/>
            <person name="Daum C."/>
            <person name="Ng V."/>
            <person name="Clum A."/>
            <person name="Steindorff A."/>
            <person name="Ohm R."/>
            <person name="Martin F."/>
            <person name="Silar P."/>
            <person name="Natvig D."/>
            <person name="Lalanne C."/>
            <person name="Gautier V."/>
            <person name="Ament-Velasquez S.L."/>
            <person name="Kruys A."/>
            <person name="Hutchinson M.I."/>
            <person name="Powell A.J."/>
            <person name="Barry K."/>
            <person name="Miller A.N."/>
            <person name="Grigoriev I.V."/>
            <person name="Debuchy R."/>
            <person name="Gladieux P."/>
            <person name="Thoren M.H."/>
            <person name="Johannesson H."/>
        </authorList>
    </citation>
    <scope>NUCLEOTIDE SEQUENCE</scope>
    <source>
        <strain evidence="3">PSN4</strain>
    </source>
</reference>
<keyword evidence="4" id="KW-1185">Reference proteome</keyword>
<evidence type="ECO:0000259" key="2">
    <source>
        <dbReference type="Pfam" id="PF13259"/>
    </source>
</evidence>
<evidence type="ECO:0000256" key="1">
    <source>
        <dbReference type="SAM" id="MobiDB-lite"/>
    </source>
</evidence>
<feature type="compositionally biased region" description="Low complexity" evidence="1">
    <location>
        <begin position="365"/>
        <end position="391"/>
    </location>
</feature>
<dbReference type="EMBL" id="MU839835">
    <property type="protein sequence ID" value="KAK1754322.1"/>
    <property type="molecule type" value="Genomic_DNA"/>
</dbReference>
<feature type="compositionally biased region" description="Basic and acidic residues" evidence="1">
    <location>
        <begin position="526"/>
        <end position="545"/>
    </location>
</feature>
<comment type="caution">
    <text evidence="3">The sequence shown here is derived from an EMBL/GenBank/DDBJ whole genome shotgun (WGS) entry which is preliminary data.</text>
</comment>
<gene>
    <name evidence="3" type="ORF">QBC47DRAFT_215850</name>
</gene>
<name>A0AAJ0BA80_9PEZI</name>
<dbReference type="PANTHER" id="PTHR28065">
    <property type="entry name" value="FREQUENIN"/>
    <property type="match status" value="1"/>
</dbReference>
<feature type="region of interest" description="Disordered" evidence="1">
    <location>
        <begin position="84"/>
        <end position="107"/>
    </location>
</feature>
<feature type="region of interest" description="Disordered" evidence="1">
    <location>
        <begin position="1"/>
        <end position="20"/>
    </location>
</feature>
<evidence type="ECO:0000313" key="3">
    <source>
        <dbReference type="EMBL" id="KAK1754322.1"/>
    </source>
</evidence>
<feature type="compositionally biased region" description="Polar residues" evidence="1">
    <location>
        <begin position="509"/>
        <end position="518"/>
    </location>
</feature>
<feature type="region of interest" description="Disordered" evidence="1">
    <location>
        <begin position="119"/>
        <end position="138"/>
    </location>
</feature>
<dbReference type="PANTHER" id="PTHR28065:SF1">
    <property type="entry name" value="DUF4050 DOMAIN-CONTAINING PROTEIN"/>
    <property type="match status" value="1"/>
</dbReference>
<feature type="compositionally biased region" description="Basic and acidic residues" evidence="1">
    <location>
        <begin position="587"/>
        <end position="596"/>
    </location>
</feature>
<accession>A0AAJ0BA80</accession>
<feature type="compositionally biased region" description="Polar residues" evidence="1">
    <location>
        <begin position="570"/>
        <end position="580"/>
    </location>
</feature>
<evidence type="ECO:0000313" key="4">
    <source>
        <dbReference type="Proteomes" id="UP001239445"/>
    </source>
</evidence>
<sequence length="596" mass="64549">MHTDSRVISQAPDPINGTLPIPTRTLTAQQDDQAGVALQPVPLAGQGLDNVEDQQEDIIPLLAQPAPHSVQHHQVPSYIKGVQPEAREEAGGDHQLPSPPAKPTSPKMIFSELYKSPKSPFSKLRSSHPQPVALPPDLDADLISKDKTRQKEAVKKYLAEKIRNDWDFTWPPTQSAEPFVAASSSDRPDVATASGEPSAVIQPLSEAIRTLPIEDEAPRDAGEEADSESDAESVYSTVSEDPEHFRPRAEWTSDLSDDDEPRSGASPFRFDSPDAVGTAITTSNLEKQARRRRAVRDEIKWNPGLACFEARRDAWTGARMVRVKPKPPAPASPSSSRRLFWRHHRSESATSSHGGLVVGSPPAVSSPLSPTTTRTSQQTDGSTGSPPQSDQDSSHSIPKAQDTPHELYAIETLLPVAPPLLPPQNPMRASVTPSIYPSLYDKIIVHNLQPTCPVNLSDMIRACVVGWKRDGEWPPRPTMAAPVLTATDLAAIRQRKAEAARQQHARKASTVTNGSSRRLSFGFLGGHKEDKEGKDKETKEAKDNGSDEGTGKAFRRSLQKVFSLGHGHSHSVNGPSTPTSPAVAVGDVHKEVTAAT</sequence>
<feature type="domain" description="Gag1-like clamp" evidence="2">
    <location>
        <begin position="266"/>
        <end position="474"/>
    </location>
</feature>
<feature type="region of interest" description="Disordered" evidence="1">
    <location>
        <begin position="177"/>
        <end position="298"/>
    </location>
</feature>